<evidence type="ECO:0000313" key="1">
    <source>
        <dbReference type="EMBL" id="EEZ71298.1"/>
    </source>
</evidence>
<dbReference type="AlphaFoldDB" id="D0W4H2"/>
<dbReference type="Proteomes" id="UP000003294">
    <property type="component" value="Unassembled WGS sequence"/>
</dbReference>
<dbReference type="EMBL" id="ACDY02000009">
    <property type="protein sequence ID" value="EEZ71298.1"/>
    <property type="molecule type" value="Genomic_DNA"/>
</dbReference>
<evidence type="ECO:0000313" key="2">
    <source>
        <dbReference type="Proteomes" id="UP000003294"/>
    </source>
</evidence>
<dbReference type="STRING" id="546262.NEICINOT_04570"/>
<reference evidence="1 2" key="1">
    <citation type="submission" date="2009-10" db="EMBL/GenBank/DDBJ databases">
        <authorList>
            <person name="Weinstock G."/>
            <person name="Sodergren E."/>
            <person name="Clifton S."/>
            <person name="Fulton L."/>
            <person name="Fulton B."/>
            <person name="Courtney L."/>
            <person name="Fronick C."/>
            <person name="Harrison M."/>
            <person name="Strong C."/>
            <person name="Farmer C."/>
            <person name="Delahaunty K."/>
            <person name="Markovic C."/>
            <person name="Hall O."/>
            <person name="Minx P."/>
            <person name="Tomlinson C."/>
            <person name="Mitreva M."/>
            <person name="Nelson J."/>
            <person name="Hou S."/>
            <person name="Wollam A."/>
            <person name="Pepin K.H."/>
            <person name="Johnson M."/>
            <person name="Bhonagiri V."/>
            <person name="Nash W.E."/>
            <person name="Warren W."/>
            <person name="Chinwalla A."/>
            <person name="Mardis E.R."/>
            <person name="Wilson R.K."/>
        </authorList>
    </citation>
    <scope>NUCLEOTIDE SEQUENCE [LARGE SCALE GENOMIC DNA]</scope>
    <source>
        <strain evidence="1 2">ATCC 14685</strain>
    </source>
</reference>
<gene>
    <name evidence="1" type="ORF">NEICINOT_04570</name>
</gene>
<protein>
    <submittedName>
        <fullName evidence="1">Uncharacterized protein</fullName>
    </submittedName>
</protein>
<organism evidence="1 2">
    <name type="scientific">Neisseria cinerea ATCC 14685</name>
    <dbReference type="NCBI Taxonomy" id="546262"/>
    <lineage>
        <taxon>Bacteria</taxon>
        <taxon>Pseudomonadati</taxon>
        <taxon>Pseudomonadota</taxon>
        <taxon>Betaproteobacteria</taxon>
        <taxon>Neisseriales</taxon>
        <taxon>Neisseriaceae</taxon>
        <taxon>Neisseria</taxon>
    </lineage>
</organism>
<accession>D0W4H2</accession>
<proteinExistence type="predicted"/>
<comment type="caution">
    <text evidence="1">The sequence shown here is derived from an EMBL/GenBank/DDBJ whole genome shotgun (WGS) entry which is preliminary data.</text>
</comment>
<sequence>MSSIQTTTIPAALASNAADALFFTERLTDDLQNLIVAARVLHQSKDNHYAVAGLLETAARLLEDFTEFPSFPCLSEMVEQLNAAASLPASDPAP</sequence>
<dbReference type="RefSeq" id="WP_003677415.1">
    <property type="nucleotide sequence ID" value="NZ_ACDY02000009.1"/>
</dbReference>
<name>D0W4H2_NEICI</name>